<dbReference type="InterPro" id="IPR011992">
    <property type="entry name" value="EF-hand-dom_pair"/>
</dbReference>
<evidence type="ECO:0000256" key="2">
    <source>
        <dbReference type="SAM" id="MobiDB-lite"/>
    </source>
</evidence>
<accession>A0A814QNT9</accession>
<gene>
    <name evidence="4" type="ORF">GPM918_LOCUS19747</name>
    <name evidence="5" type="ORF">SRO942_LOCUS19744</name>
</gene>
<name>A0A814QNT9_9BILA</name>
<evidence type="ECO:0000259" key="3">
    <source>
        <dbReference type="PROSITE" id="PS50222"/>
    </source>
</evidence>
<dbReference type="OrthoDB" id="293868at2759"/>
<dbReference type="PROSITE" id="PS00018">
    <property type="entry name" value="EF_HAND_1"/>
    <property type="match status" value="2"/>
</dbReference>
<protein>
    <recommendedName>
        <fullName evidence="3">EF-hand domain-containing protein</fullName>
    </recommendedName>
</protein>
<keyword evidence="1" id="KW-0106">Calcium</keyword>
<feature type="domain" description="EF-hand" evidence="3">
    <location>
        <begin position="113"/>
        <end position="148"/>
    </location>
</feature>
<dbReference type="PROSITE" id="PS50222">
    <property type="entry name" value="EF_HAND_2"/>
    <property type="match status" value="2"/>
</dbReference>
<dbReference type="SUPFAM" id="SSF47473">
    <property type="entry name" value="EF-hand"/>
    <property type="match status" value="1"/>
</dbReference>
<keyword evidence="6" id="KW-1185">Reference proteome</keyword>
<feature type="compositionally biased region" description="Polar residues" evidence="2">
    <location>
        <begin position="73"/>
        <end position="83"/>
    </location>
</feature>
<dbReference type="InterPro" id="IPR018247">
    <property type="entry name" value="EF_Hand_1_Ca_BS"/>
</dbReference>
<reference evidence="4" key="1">
    <citation type="submission" date="2021-02" db="EMBL/GenBank/DDBJ databases">
        <authorList>
            <person name="Nowell W R."/>
        </authorList>
    </citation>
    <scope>NUCLEOTIDE SEQUENCE</scope>
</reference>
<dbReference type="AlphaFoldDB" id="A0A814QNT9"/>
<sequence>MDLGTFGETEQQNGTLLRMMRNVGINDVGEYVQQYKQTSRESGDEQYFEEVNHQQHQNPIVGSFSHESEKNDSSPSSGSRFGNHLSNAKKVYEMISKKSNDGKSGSGGGNALSNAKQMYQLYKTFDKNGDGKITVEDVQLLLQEIGFGFVSKHLAKALFDLVDSNRNGVLDFHDLMALTSILKKVLNSKSAPT</sequence>
<dbReference type="Gene3D" id="1.10.238.10">
    <property type="entry name" value="EF-hand"/>
    <property type="match status" value="1"/>
</dbReference>
<evidence type="ECO:0000256" key="1">
    <source>
        <dbReference type="ARBA" id="ARBA00022837"/>
    </source>
</evidence>
<feature type="region of interest" description="Disordered" evidence="2">
    <location>
        <begin position="63"/>
        <end position="83"/>
    </location>
</feature>
<dbReference type="EMBL" id="CAJNOQ010006064">
    <property type="protein sequence ID" value="CAF1122182.1"/>
    <property type="molecule type" value="Genomic_DNA"/>
</dbReference>
<evidence type="ECO:0000313" key="5">
    <source>
        <dbReference type="EMBL" id="CAF3885696.1"/>
    </source>
</evidence>
<dbReference type="Pfam" id="PF13499">
    <property type="entry name" value="EF-hand_7"/>
    <property type="match status" value="1"/>
</dbReference>
<dbReference type="Proteomes" id="UP000663829">
    <property type="component" value="Unassembled WGS sequence"/>
</dbReference>
<dbReference type="InterPro" id="IPR002048">
    <property type="entry name" value="EF_hand_dom"/>
</dbReference>
<dbReference type="GO" id="GO:0005509">
    <property type="term" value="F:calcium ion binding"/>
    <property type="evidence" value="ECO:0007669"/>
    <property type="project" value="InterPro"/>
</dbReference>
<evidence type="ECO:0000313" key="6">
    <source>
        <dbReference type="Proteomes" id="UP000663829"/>
    </source>
</evidence>
<proteinExistence type="predicted"/>
<evidence type="ECO:0000313" key="4">
    <source>
        <dbReference type="EMBL" id="CAF1122182.1"/>
    </source>
</evidence>
<dbReference type="CDD" id="cd00051">
    <property type="entry name" value="EFh"/>
    <property type="match status" value="1"/>
</dbReference>
<dbReference type="EMBL" id="CAJOBC010006064">
    <property type="protein sequence ID" value="CAF3885696.1"/>
    <property type="molecule type" value="Genomic_DNA"/>
</dbReference>
<organism evidence="4 6">
    <name type="scientific">Didymodactylos carnosus</name>
    <dbReference type="NCBI Taxonomy" id="1234261"/>
    <lineage>
        <taxon>Eukaryota</taxon>
        <taxon>Metazoa</taxon>
        <taxon>Spiralia</taxon>
        <taxon>Gnathifera</taxon>
        <taxon>Rotifera</taxon>
        <taxon>Eurotatoria</taxon>
        <taxon>Bdelloidea</taxon>
        <taxon>Philodinida</taxon>
        <taxon>Philodinidae</taxon>
        <taxon>Didymodactylos</taxon>
    </lineage>
</organism>
<comment type="caution">
    <text evidence="4">The sequence shown here is derived from an EMBL/GenBank/DDBJ whole genome shotgun (WGS) entry which is preliminary data.</text>
</comment>
<dbReference type="SMART" id="SM00054">
    <property type="entry name" value="EFh"/>
    <property type="match status" value="2"/>
</dbReference>
<dbReference type="Proteomes" id="UP000681722">
    <property type="component" value="Unassembled WGS sequence"/>
</dbReference>
<feature type="domain" description="EF-hand" evidence="3">
    <location>
        <begin position="150"/>
        <end position="185"/>
    </location>
</feature>